<dbReference type="Proteomes" id="UP000801492">
    <property type="component" value="Unassembled WGS sequence"/>
</dbReference>
<evidence type="ECO:0000313" key="7">
    <source>
        <dbReference type="EMBL" id="KAF2893874.1"/>
    </source>
</evidence>
<evidence type="ECO:0000313" key="8">
    <source>
        <dbReference type="Proteomes" id="UP000801492"/>
    </source>
</evidence>
<gene>
    <name evidence="7" type="ORF">ILUMI_12299</name>
</gene>
<dbReference type="AlphaFoldDB" id="A0A8K0CUK0"/>
<dbReference type="InterPro" id="IPR033906">
    <property type="entry name" value="Lipase_N"/>
</dbReference>
<dbReference type="InterPro" id="IPR013818">
    <property type="entry name" value="Lipase"/>
</dbReference>
<dbReference type="GO" id="GO:0005615">
    <property type="term" value="C:extracellular space"/>
    <property type="evidence" value="ECO:0007669"/>
    <property type="project" value="TreeGrafter"/>
</dbReference>
<keyword evidence="8" id="KW-1185">Reference proteome</keyword>
<dbReference type="GO" id="GO:0017171">
    <property type="term" value="F:serine hydrolase activity"/>
    <property type="evidence" value="ECO:0007669"/>
    <property type="project" value="TreeGrafter"/>
</dbReference>
<dbReference type="SUPFAM" id="SSF53474">
    <property type="entry name" value="alpha/beta-Hydrolases"/>
    <property type="match status" value="1"/>
</dbReference>
<dbReference type="Gene3D" id="3.40.50.1820">
    <property type="entry name" value="alpha/beta hydrolase"/>
    <property type="match status" value="1"/>
</dbReference>
<evidence type="ECO:0000256" key="3">
    <source>
        <dbReference type="ARBA" id="ARBA00022525"/>
    </source>
</evidence>
<protein>
    <recommendedName>
        <fullName evidence="6">Lipase domain-containing protein</fullName>
    </recommendedName>
</protein>
<dbReference type="EMBL" id="VTPC01007583">
    <property type="protein sequence ID" value="KAF2893874.1"/>
    <property type="molecule type" value="Genomic_DNA"/>
</dbReference>
<dbReference type="CDD" id="cd00707">
    <property type="entry name" value="Pancreat_lipase_like"/>
    <property type="match status" value="1"/>
</dbReference>
<evidence type="ECO:0000256" key="1">
    <source>
        <dbReference type="ARBA" id="ARBA00004613"/>
    </source>
</evidence>
<dbReference type="OrthoDB" id="6755582at2759"/>
<dbReference type="PRINTS" id="PR00821">
    <property type="entry name" value="TAGLIPASE"/>
</dbReference>
<evidence type="ECO:0000256" key="5">
    <source>
        <dbReference type="SAM" id="SignalP"/>
    </source>
</evidence>
<evidence type="ECO:0000256" key="4">
    <source>
        <dbReference type="RuleBase" id="RU004262"/>
    </source>
</evidence>
<name>A0A8K0CUK0_IGNLU</name>
<keyword evidence="3" id="KW-0964">Secreted</keyword>
<feature type="domain" description="Lipase" evidence="6">
    <location>
        <begin position="60"/>
        <end position="307"/>
    </location>
</feature>
<comment type="caution">
    <text evidence="7">The sequence shown here is derived from an EMBL/GenBank/DDBJ whole genome shotgun (WGS) entry which is preliminary data.</text>
</comment>
<comment type="subcellular location">
    <subcellularLocation>
        <location evidence="1">Secreted</location>
    </subcellularLocation>
</comment>
<dbReference type="InterPro" id="IPR000734">
    <property type="entry name" value="TAG_lipase"/>
</dbReference>
<keyword evidence="5" id="KW-0732">Signal</keyword>
<comment type="similarity">
    <text evidence="2 4">Belongs to the AB hydrolase superfamily. Lipase family.</text>
</comment>
<feature type="signal peptide" evidence="5">
    <location>
        <begin position="1"/>
        <end position="19"/>
    </location>
</feature>
<proteinExistence type="inferred from homology"/>
<dbReference type="GO" id="GO:0016042">
    <property type="term" value="P:lipid catabolic process"/>
    <property type="evidence" value="ECO:0007669"/>
    <property type="project" value="TreeGrafter"/>
</dbReference>
<sequence length="357" mass="40301">MVILRSVIVFCVFLHLNVCIPLDEDTITLGTLPEGLINEIVSFVTTGFVEEFYDCLNNSIFKEDDVKLLLYTPENPEKGILLNKANPTSFNLERPVKILIHGWLGHNNNVRIQGLKRAYLETYNCSVIAVGWSKYSHDLYSSSFCYIPRIADTIARLLCRVREGTDYKLNRIHVVGHSLGGQMAGLIGQQVQNLCEQKLGRITALDPAGPLFSYLSNDRRLDPSDAKFVDVIHTNQEYLGFYGDCGTVDFYINCGTLQPGCLYKKVISIVDIMNLPLHYVLCNHFRSMDYMIESIYSRKFIATSCEGCPGERLTGLCGEDVVSPKYTIMGEHTPLKPSFKRYFVPTNSETPFALGRY</sequence>
<accession>A0A8K0CUK0</accession>
<dbReference type="Pfam" id="PF00151">
    <property type="entry name" value="Lipase"/>
    <property type="match status" value="1"/>
</dbReference>
<evidence type="ECO:0000256" key="2">
    <source>
        <dbReference type="ARBA" id="ARBA00010701"/>
    </source>
</evidence>
<feature type="chain" id="PRO_5035426166" description="Lipase domain-containing protein" evidence="5">
    <location>
        <begin position="20"/>
        <end position="357"/>
    </location>
</feature>
<dbReference type="PANTHER" id="PTHR11610:SF173">
    <property type="entry name" value="LIPASE DOMAIN-CONTAINING PROTEIN-RELATED"/>
    <property type="match status" value="1"/>
</dbReference>
<evidence type="ECO:0000259" key="6">
    <source>
        <dbReference type="Pfam" id="PF00151"/>
    </source>
</evidence>
<dbReference type="PANTHER" id="PTHR11610">
    <property type="entry name" value="LIPASE"/>
    <property type="match status" value="1"/>
</dbReference>
<dbReference type="GO" id="GO:0016298">
    <property type="term" value="F:lipase activity"/>
    <property type="evidence" value="ECO:0007669"/>
    <property type="project" value="InterPro"/>
</dbReference>
<reference evidence="7" key="1">
    <citation type="submission" date="2019-08" db="EMBL/GenBank/DDBJ databases">
        <title>The genome of the North American firefly Photinus pyralis.</title>
        <authorList>
            <consortium name="Photinus pyralis genome working group"/>
            <person name="Fallon T.R."/>
            <person name="Sander Lower S.E."/>
            <person name="Weng J.-K."/>
        </authorList>
    </citation>
    <scope>NUCLEOTIDE SEQUENCE</scope>
    <source>
        <strain evidence="7">TRF0915ILg1</strain>
        <tissue evidence="7">Whole body</tissue>
    </source>
</reference>
<dbReference type="InterPro" id="IPR029058">
    <property type="entry name" value="AB_hydrolase_fold"/>
</dbReference>
<organism evidence="7 8">
    <name type="scientific">Ignelater luminosus</name>
    <name type="common">Cucubano</name>
    <name type="synonym">Pyrophorus luminosus</name>
    <dbReference type="NCBI Taxonomy" id="2038154"/>
    <lineage>
        <taxon>Eukaryota</taxon>
        <taxon>Metazoa</taxon>
        <taxon>Ecdysozoa</taxon>
        <taxon>Arthropoda</taxon>
        <taxon>Hexapoda</taxon>
        <taxon>Insecta</taxon>
        <taxon>Pterygota</taxon>
        <taxon>Neoptera</taxon>
        <taxon>Endopterygota</taxon>
        <taxon>Coleoptera</taxon>
        <taxon>Polyphaga</taxon>
        <taxon>Elateriformia</taxon>
        <taxon>Elateroidea</taxon>
        <taxon>Elateridae</taxon>
        <taxon>Agrypninae</taxon>
        <taxon>Pyrophorini</taxon>
        <taxon>Ignelater</taxon>
    </lineage>
</organism>